<gene>
    <name evidence="2" type="ORF">HB912_11250</name>
</gene>
<evidence type="ECO:0000313" key="2">
    <source>
        <dbReference type="EMBL" id="MBC1522222.1"/>
    </source>
</evidence>
<keyword evidence="1" id="KW-1133">Transmembrane helix</keyword>
<feature type="transmembrane region" description="Helical" evidence="1">
    <location>
        <begin position="47"/>
        <end position="70"/>
    </location>
</feature>
<keyword evidence="1" id="KW-0812">Transmembrane</keyword>
<proteinExistence type="predicted"/>
<reference evidence="2 3" key="1">
    <citation type="submission" date="2020-03" db="EMBL/GenBank/DDBJ databases">
        <title>Soil Listeria distribution.</title>
        <authorList>
            <person name="Liao J."/>
            <person name="Wiedmann M."/>
        </authorList>
    </citation>
    <scope>NUCLEOTIDE SEQUENCE [LARGE SCALE GENOMIC DNA]</scope>
    <source>
        <strain evidence="2 3">FSL L7-1507</strain>
    </source>
</reference>
<feature type="transmembrane region" description="Helical" evidence="1">
    <location>
        <begin position="12"/>
        <end position="35"/>
    </location>
</feature>
<protein>
    <submittedName>
        <fullName evidence="2">Uncharacterized protein</fullName>
    </submittedName>
</protein>
<dbReference type="EMBL" id="JAARRM010000005">
    <property type="protein sequence ID" value="MBC1522222.1"/>
    <property type="molecule type" value="Genomic_DNA"/>
</dbReference>
<comment type="caution">
    <text evidence="2">The sequence shown here is derived from an EMBL/GenBank/DDBJ whole genome shotgun (WGS) entry which is preliminary data.</text>
</comment>
<name>A0A841ZS28_9LIST</name>
<dbReference type="RefSeq" id="WP_185374624.1">
    <property type="nucleotide sequence ID" value="NZ_JAARRM010000005.1"/>
</dbReference>
<sequence>MENIKKINSLVEVVILVLISFCLPVIGYASSIYLLTKKSVFPSWVSFVAVLAIILQTITIICLIIMVVFFSQTNDIDIQTTVQSKLIK</sequence>
<accession>A0A841ZS28</accession>
<keyword evidence="1" id="KW-0472">Membrane</keyword>
<organism evidence="2 3">
    <name type="scientific">Listeria aquatica</name>
    <dbReference type="NCBI Taxonomy" id="1494960"/>
    <lineage>
        <taxon>Bacteria</taxon>
        <taxon>Bacillati</taxon>
        <taxon>Bacillota</taxon>
        <taxon>Bacilli</taxon>
        <taxon>Bacillales</taxon>
        <taxon>Listeriaceae</taxon>
        <taxon>Listeria</taxon>
    </lineage>
</organism>
<evidence type="ECO:0000256" key="1">
    <source>
        <dbReference type="SAM" id="Phobius"/>
    </source>
</evidence>
<evidence type="ECO:0000313" key="3">
    <source>
        <dbReference type="Proteomes" id="UP000559885"/>
    </source>
</evidence>
<dbReference type="Proteomes" id="UP000559885">
    <property type="component" value="Unassembled WGS sequence"/>
</dbReference>
<dbReference type="AlphaFoldDB" id="A0A841ZS28"/>